<proteinExistence type="predicted"/>
<reference evidence="2 3" key="1">
    <citation type="journal article" date="2023" name="Commun. Biol.">
        <title>Genome analysis of Parmales, the sister group of diatoms, reveals the evolutionary specialization of diatoms from phago-mixotrophs to photoautotrophs.</title>
        <authorList>
            <person name="Ban H."/>
            <person name="Sato S."/>
            <person name="Yoshikawa S."/>
            <person name="Yamada K."/>
            <person name="Nakamura Y."/>
            <person name="Ichinomiya M."/>
            <person name="Sato N."/>
            <person name="Blanc-Mathieu R."/>
            <person name="Endo H."/>
            <person name="Kuwata A."/>
            <person name="Ogata H."/>
        </authorList>
    </citation>
    <scope>NUCLEOTIDE SEQUENCE [LARGE SCALE GENOMIC DNA]</scope>
</reference>
<feature type="region of interest" description="Disordered" evidence="1">
    <location>
        <begin position="20"/>
        <end position="48"/>
    </location>
</feature>
<keyword evidence="3" id="KW-1185">Reference proteome</keyword>
<organism evidence="2 3">
    <name type="scientific">Tetraparma gracilis</name>
    <dbReference type="NCBI Taxonomy" id="2962635"/>
    <lineage>
        <taxon>Eukaryota</taxon>
        <taxon>Sar</taxon>
        <taxon>Stramenopiles</taxon>
        <taxon>Ochrophyta</taxon>
        <taxon>Bolidophyceae</taxon>
        <taxon>Parmales</taxon>
        <taxon>Triparmaceae</taxon>
        <taxon>Tetraparma</taxon>
    </lineage>
</organism>
<evidence type="ECO:0000313" key="2">
    <source>
        <dbReference type="EMBL" id="GMI19766.1"/>
    </source>
</evidence>
<dbReference type="Proteomes" id="UP001165060">
    <property type="component" value="Unassembled WGS sequence"/>
</dbReference>
<gene>
    <name evidence="2" type="ORF">TeGR_g1872</name>
</gene>
<sequence>MASFAFTSGVTALAESSLTILPFPPADPDPDPPSPPSPPSPHPTPPLHCALLHLPLEDVLSPFSSLSVSYPPPPPPTTVHECLLSMTTVWDIIGRYSDTKDLSRAAV</sequence>
<name>A0ABQ6M5B7_9STRA</name>
<accession>A0ABQ6M5B7</accession>
<feature type="compositionally biased region" description="Pro residues" evidence="1">
    <location>
        <begin position="22"/>
        <end position="46"/>
    </location>
</feature>
<comment type="caution">
    <text evidence="2">The sequence shown here is derived from an EMBL/GenBank/DDBJ whole genome shotgun (WGS) entry which is preliminary data.</text>
</comment>
<dbReference type="EMBL" id="BRYB01005048">
    <property type="protein sequence ID" value="GMI19766.1"/>
    <property type="molecule type" value="Genomic_DNA"/>
</dbReference>
<feature type="non-terminal residue" evidence="2">
    <location>
        <position position="107"/>
    </location>
</feature>
<protein>
    <submittedName>
        <fullName evidence="2">Uncharacterized protein</fullName>
    </submittedName>
</protein>
<evidence type="ECO:0000256" key="1">
    <source>
        <dbReference type="SAM" id="MobiDB-lite"/>
    </source>
</evidence>
<evidence type="ECO:0000313" key="3">
    <source>
        <dbReference type="Proteomes" id="UP001165060"/>
    </source>
</evidence>